<name>A0A327ZB61_9ACTN</name>
<gene>
    <name evidence="1" type="ORF">B0I29_109111</name>
</gene>
<sequence length="368" mass="39132">MSTLRVEPSALTSYAEQVNRARSDIQTVSSYITKWATDGTGGEYWALAQEKNAEAMVTISSTFYRLTCVLEYSEPELQAAASYYRATDVAAAANLDRALPDAVRMCPTPLEYENAGIICKPALFSDPRTPESNLIPPPEEPDSPVNRLAFLDYISPTSWIMKGLDTVLGFDPIQEVQNKIVGDWETFARMPSVLNSAATALHDVAINTQSGSSSLQEYWQGNAGDAAYRYFSDLSSAIDRLRAPLLKIGEEYKVMANAVWSAGDAIGGILKAMCDTAIIMGIAAVGGTVTAATGAGAAIGYGVAAVSTAAVLHQWGQITKYLALANTAIMTFRSALNLNLSDLDSVKLPIIGGGAGYDHPLTGAGSHV</sequence>
<organism evidence="1 2">
    <name type="scientific">Actinoplanes lutulentus</name>
    <dbReference type="NCBI Taxonomy" id="1287878"/>
    <lineage>
        <taxon>Bacteria</taxon>
        <taxon>Bacillati</taxon>
        <taxon>Actinomycetota</taxon>
        <taxon>Actinomycetes</taxon>
        <taxon>Micromonosporales</taxon>
        <taxon>Micromonosporaceae</taxon>
        <taxon>Actinoplanes</taxon>
    </lineage>
</organism>
<dbReference type="SUPFAM" id="SSF140453">
    <property type="entry name" value="EsxAB dimer-like"/>
    <property type="match status" value="1"/>
</dbReference>
<dbReference type="RefSeq" id="WP_111650659.1">
    <property type="nucleotide sequence ID" value="NZ_JACHWI010000006.1"/>
</dbReference>
<dbReference type="EMBL" id="QLMJ01000009">
    <property type="protein sequence ID" value="RAK35638.1"/>
    <property type="molecule type" value="Genomic_DNA"/>
</dbReference>
<keyword evidence="2" id="KW-1185">Reference proteome</keyword>
<comment type="caution">
    <text evidence="1">The sequence shown here is derived from an EMBL/GenBank/DDBJ whole genome shotgun (WGS) entry which is preliminary data.</text>
</comment>
<accession>A0A327ZB61</accession>
<protein>
    <submittedName>
        <fullName evidence="1">Excreted virulence factor EspC (Type VII ESX diderm)</fullName>
    </submittedName>
</protein>
<dbReference type="AlphaFoldDB" id="A0A327ZB61"/>
<dbReference type="OrthoDB" id="3692598at2"/>
<evidence type="ECO:0000313" key="2">
    <source>
        <dbReference type="Proteomes" id="UP000249341"/>
    </source>
</evidence>
<dbReference type="InterPro" id="IPR036689">
    <property type="entry name" value="ESAT-6-like_sf"/>
</dbReference>
<proteinExistence type="predicted"/>
<evidence type="ECO:0000313" key="1">
    <source>
        <dbReference type="EMBL" id="RAK35638.1"/>
    </source>
</evidence>
<reference evidence="1 2" key="1">
    <citation type="submission" date="2018-06" db="EMBL/GenBank/DDBJ databases">
        <title>Genomic Encyclopedia of Type Strains, Phase III (KMG-III): the genomes of soil and plant-associated and newly described type strains.</title>
        <authorList>
            <person name="Whitman W."/>
        </authorList>
    </citation>
    <scope>NUCLEOTIDE SEQUENCE [LARGE SCALE GENOMIC DNA]</scope>
    <source>
        <strain evidence="1 2">CGMCC 4.7090</strain>
    </source>
</reference>
<dbReference type="Proteomes" id="UP000249341">
    <property type="component" value="Unassembled WGS sequence"/>
</dbReference>